<dbReference type="Proteomes" id="UP000823632">
    <property type="component" value="Unassembled WGS sequence"/>
</dbReference>
<dbReference type="Pfam" id="PF13103">
    <property type="entry name" value="TonB_2"/>
    <property type="match status" value="1"/>
</dbReference>
<feature type="transmembrane region" description="Helical" evidence="2">
    <location>
        <begin position="966"/>
        <end position="984"/>
    </location>
</feature>
<dbReference type="Gene3D" id="3.30.1150.10">
    <property type="match status" value="1"/>
</dbReference>
<protein>
    <submittedName>
        <fullName evidence="3">TonB C-terminal domain-containing protein</fullName>
    </submittedName>
</protein>
<keyword evidence="2" id="KW-0812">Transmembrane</keyword>
<feature type="region of interest" description="Disordered" evidence="1">
    <location>
        <begin position="1001"/>
        <end position="1064"/>
    </location>
</feature>
<dbReference type="EMBL" id="JADIND010000007">
    <property type="protein sequence ID" value="MBO8429809.1"/>
    <property type="molecule type" value="Genomic_DNA"/>
</dbReference>
<accession>A0A9D9DRD2</accession>
<sequence length="1181" mass="127888">MSMEQETLIYVEENDKSEARILAQSFAKKEIKSRAYINALGAELGMKYLALENITGSRLYNMHSVHRILEEFDISDIMLNNIHIDVRVVFDENYIFVPKSHFEYDILPDIYFVLLLSEDQSHAAFLGFFEPKLINKNNQNKDYYFIEKEKLTPPSGLKSFIENFKGNTTHSLSAVENEKAEFLMLSMTDQNITVDETKELLKMLQKSADLRDKFIEFENFELLAYKAEHSPYVTIPETITKDEVLDTTIDDLKSVDSDEAGAENLEFSAEEGISVENLELNAESGDLEIGDIELGDIDTSTVTDTADVLDTVEDIAQTVESVQEVEESGELAAGAAAAGTVAAAGEVIADTVEEALENAVDMLESDNIVPEPEQNNAPDEILTASIDDLSDFNSDDLSELSTDESSTDINVSVDMSGGDSGMADMDQLTAKASAGNFSEASLDDFMADDNSSDGEDLISVETLQEETARRKGLLPSIDDESILESSLDFSKVEAVPQINEADLRAGMETVDISGFDSIAPEVRLEEGSTQQDDVLDISDVETKPNNFGANISETIEFNNIQQVDNSCENQTNKQNTAPTANLDDFGALEPLNSGNDGMFIDDLDNMDLSLGAAPAPATSNKPAVKKPATPMDVDLSGFQSLDMESFSYVPLAEAQKDTSIPIEKEEEDLAKVLLGNASLSGLDSIPDFDGAPHTQNDIFEEQNESVQDKTVHVPKGSLADEPLGEPEMLSFDFDAPKPAPSAAPAAAPADGIRQAVPAEAELNTVEEPEVQKIADLQAVQQQDSLEQVPETMDSVETLSVDDIVDSPEESNVDVDMISKAVDMDVAQDAQMAQAAEAAQDVQPAEDSADDMSFEDISLDDLSQLTADNGFFDNSQPSVNPVPPQTQSVPAAAATAESNVVPVSASSSAGSDMPNNGNSDLTMLFEESQKSLSDDVIDENYRAVETSGFVPSLPHLPERQSGGKGKLIGAAVFVALIVAGTFFGLSMKNKNELADVEAISQPVPENTELPPVPGTEQPVQSEGENTNIEANAPEVIDMPQNQAEPTNVKKEAPKDNKVTGAKPVNPEGSIMSVKKLSWELPDYLSYSQEMKKYLQTAGRSIKLTLTSDLLLTSEYAYSNQVKVSMKLSKDGNLTDSKIVTSSGSKEIDDIVLQTVKETLNVVKPPQGEVPTPDYSLGLIINF</sequence>
<evidence type="ECO:0000313" key="3">
    <source>
        <dbReference type="EMBL" id="MBO8429809.1"/>
    </source>
</evidence>
<reference evidence="3" key="2">
    <citation type="journal article" date="2021" name="PeerJ">
        <title>Extensive microbial diversity within the chicken gut microbiome revealed by metagenomics and culture.</title>
        <authorList>
            <person name="Gilroy R."/>
            <person name="Ravi A."/>
            <person name="Getino M."/>
            <person name="Pursley I."/>
            <person name="Horton D.L."/>
            <person name="Alikhan N.F."/>
            <person name="Baker D."/>
            <person name="Gharbi K."/>
            <person name="Hall N."/>
            <person name="Watson M."/>
            <person name="Adriaenssens E.M."/>
            <person name="Foster-Nyarko E."/>
            <person name="Jarju S."/>
            <person name="Secka A."/>
            <person name="Antonio M."/>
            <person name="Oren A."/>
            <person name="Chaudhuri R.R."/>
            <person name="La Ragione R."/>
            <person name="Hildebrand F."/>
            <person name="Pallen M.J."/>
        </authorList>
    </citation>
    <scope>NUCLEOTIDE SEQUENCE</scope>
    <source>
        <strain evidence="3">10192</strain>
    </source>
</reference>
<gene>
    <name evidence="3" type="ORF">IAC76_00340</name>
</gene>
<feature type="compositionally biased region" description="Polar residues" evidence="1">
    <location>
        <begin position="866"/>
        <end position="888"/>
    </location>
</feature>
<reference evidence="3" key="1">
    <citation type="submission" date="2020-10" db="EMBL/GenBank/DDBJ databases">
        <authorList>
            <person name="Gilroy R."/>
        </authorList>
    </citation>
    <scope>NUCLEOTIDE SEQUENCE</scope>
    <source>
        <strain evidence="3">10192</strain>
    </source>
</reference>
<keyword evidence="2" id="KW-1133">Transmembrane helix</keyword>
<evidence type="ECO:0000313" key="4">
    <source>
        <dbReference type="Proteomes" id="UP000823632"/>
    </source>
</evidence>
<name>A0A9D9DRD2_9BACT</name>
<feature type="compositionally biased region" description="Polar residues" evidence="1">
    <location>
        <begin position="1016"/>
        <end position="1028"/>
    </location>
</feature>
<keyword evidence="2" id="KW-0472">Membrane</keyword>
<feature type="compositionally biased region" description="Basic and acidic residues" evidence="1">
    <location>
        <begin position="1046"/>
        <end position="1056"/>
    </location>
</feature>
<dbReference type="AlphaFoldDB" id="A0A9D9DRD2"/>
<feature type="region of interest" description="Disordered" evidence="1">
    <location>
        <begin position="866"/>
        <end position="894"/>
    </location>
</feature>
<organism evidence="3 4">
    <name type="scientific">Candidatus Scatousia excrementipullorum</name>
    <dbReference type="NCBI Taxonomy" id="2840936"/>
    <lineage>
        <taxon>Bacteria</taxon>
        <taxon>Candidatus Scatousia</taxon>
    </lineage>
</organism>
<evidence type="ECO:0000256" key="2">
    <source>
        <dbReference type="SAM" id="Phobius"/>
    </source>
</evidence>
<dbReference type="SUPFAM" id="SSF74653">
    <property type="entry name" value="TolA/TonB C-terminal domain"/>
    <property type="match status" value="1"/>
</dbReference>
<proteinExistence type="predicted"/>
<comment type="caution">
    <text evidence="3">The sequence shown here is derived from an EMBL/GenBank/DDBJ whole genome shotgun (WGS) entry which is preliminary data.</text>
</comment>
<evidence type="ECO:0000256" key="1">
    <source>
        <dbReference type="SAM" id="MobiDB-lite"/>
    </source>
</evidence>